<dbReference type="InterPro" id="IPR044198">
    <property type="entry name" value="DEK"/>
</dbReference>
<name>A0A0A9DNR4_ARUDO</name>
<dbReference type="GO" id="GO:2000779">
    <property type="term" value="P:regulation of double-strand break repair"/>
    <property type="evidence" value="ECO:0007669"/>
    <property type="project" value="TreeGrafter"/>
</dbReference>
<evidence type="ECO:0000256" key="1">
    <source>
        <dbReference type="SAM" id="MobiDB-lite"/>
    </source>
</evidence>
<sequence length="195" mass="21360">MQARGRPAHASAVPSLLLHARRRHYYCPSSARRRAAAPTPPRPSFLCGKPPWSRAKLADPSPPPCLLSRRRAKHGPPPPRSTVVQPLKASSPVELGGAPRGSSPLPPAHSAAPRQDCVVPAILINSGRRHFFSPAGRLLRLVQVNDLREEILQLAGHACHEEEEKSRTELLEKLNVCKRDTLIELCRSFDIIGSS</sequence>
<feature type="region of interest" description="Disordered" evidence="1">
    <location>
        <begin position="31"/>
        <end position="112"/>
    </location>
</feature>
<reference evidence="2" key="2">
    <citation type="journal article" date="2015" name="Data Brief">
        <title>Shoot transcriptome of the giant reed, Arundo donax.</title>
        <authorList>
            <person name="Barrero R.A."/>
            <person name="Guerrero F.D."/>
            <person name="Moolhuijzen P."/>
            <person name="Goolsby J.A."/>
            <person name="Tidwell J."/>
            <person name="Bellgard S.E."/>
            <person name="Bellgard M.I."/>
        </authorList>
    </citation>
    <scope>NUCLEOTIDE SEQUENCE</scope>
    <source>
        <tissue evidence="2">Shoot tissue taken approximately 20 cm above the soil surface</tissue>
    </source>
</reference>
<evidence type="ECO:0000313" key="2">
    <source>
        <dbReference type="EMBL" id="JAD90199.1"/>
    </source>
</evidence>
<dbReference type="PANTHER" id="PTHR13468">
    <property type="entry name" value="DEK PROTEIN"/>
    <property type="match status" value="1"/>
</dbReference>
<dbReference type="GO" id="GO:0005634">
    <property type="term" value="C:nucleus"/>
    <property type="evidence" value="ECO:0007669"/>
    <property type="project" value="TreeGrafter"/>
</dbReference>
<reference evidence="2" key="1">
    <citation type="submission" date="2014-09" db="EMBL/GenBank/DDBJ databases">
        <authorList>
            <person name="Magalhaes I.L.F."/>
            <person name="Oliveira U."/>
            <person name="Santos F.R."/>
            <person name="Vidigal T.H.D.A."/>
            <person name="Brescovit A.D."/>
            <person name="Santos A.J."/>
        </authorList>
    </citation>
    <scope>NUCLEOTIDE SEQUENCE</scope>
    <source>
        <tissue evidence="2">Shoot tissue taken approximately 20 cm above the soil surface</tissue>
    </source>
</reference>
<dbReference type="EMBL" id="GBRH01207696">
    <property type="protein sequence ID" value="JAD90199.1"/>
    <property type="molecule type" value="Transcribed_RNA"/>
</dbReference>
<dbReference type="AlphaFoldDB" id="A0A0A9DNR4"/>
<organism evidence="2">
    <name type="scientific">Arundo donax</name>
    <name type="common">Giant reed</name>
    <name type="synonym">Donax arundinaceus</name>
    <dbReference type="NCBI Taxonomy" id="35708"/>
    <lineage>
        <taxon>Eukaryota</taxon>
        <taxon>Viridiplantae</taxon>
        <taxon>Streptophyta</taxon>
        <taxon>Embryophyta</taxon>
        <taxon>Tracheophyta</taxon>
        <taxon>Spermatophyta</taxon>
        <taxon>Magnoliopsida</taxon>
        <taxon>Liliopsida</taxon>
        <taxon>Poales</taxon>
        <taxon>Poaceae</taxon>
        <taxon>PACMAD clade</taxon>
        <taxon>Arundinoideae</taxon>
        <taxon>Arundineae</taxon>
        <taxon>Arundo</taxon>
    </lineage>
</organism>
<dbReference type="PANTHER" id="PTHR13468:SF7">
    <property type="entry name" value="OS03G0412900 PROTEIN"/>
    <property type="match status" value="1"/>
</dbReference>
<dbReference type="GO" id="GO:0006325">
    <property type="term" value="P:chromatin organization"/>
    <property type="evidence" value="ECO:0007669"/>
    <property type="project" value="InterPro"/>
</dbReference>
<dbReference type="GO" id="GO:0042393">
    <property type="term" value="F:histone binding"/>
    <property type="evidence" value="ECO:0007669"/>
    <property type="project" value="TreeGrafter"/>
</dbReference>
<protein>
    <submittedName>
        <fullName evidence="2">Uncharacterized protein</fullName>
    </submittedName>
</protein>
<dbReference type="GO" id="GO:0003677">
    <property type="term" value="F:DNA binding"/>
    <property type="evidence" value="ECO:0007669"/>
    <property type="project" value="InterPro"/>
</dbReference>
<proteinExistence type="predicted"/>
<accession>A0A0A9DNR4</accession>